<name>A0AAD8AKM3_DIPPU</name>
<dbReference type="Gene3D" id="3.80.10.10">
    <property type="entry name" value="Ribonuclease Inhibitor"/>
    <property type="match status" value="1"/>
</dbReference>
<dbReference type="SUPFAM" id="SSF52047">
    <property type="entry name" value="RNI-like"/>
    <property type="match status" value="1"/>
</dbReference>
<proteinExistence type="predicted"/>
<evidence type="ECO:0000313" key="2">
    <source>
        <dbReference type="Proteomes" id="UP001233999"/>
    </source>
</evidence>
<dbReference type="Proteomes" id="UP001233999">
    <property type="component" value="Unassembled WGS sequence"/>
</dbReference>
<keyword evidence="2" id="KW-1185">Reference proteome</keyword>
<reference evidence="1" key="2">
    <citation type="submission" date="2023-05" db="EMBL/GenBank/DDBJ databases">
        <authorList>
            <person name="Fouks B."/>
        </authorList>
    </citation>
    <scope>NUCLEOTIDE SEQUENCE</scope>
    <source>
        <strain evidence="1">Stay&amp;Tobe</strain>
        <tissue evidence="1">Testes</tissue>
    </source>
</reference>
<dbReference type="InterPro" id="IPR032675">
    <property type="entry name" value="LRR_dom_sf"/>
</dbReference>
<sequence>MLSLVHSSEFEVFFLVFSPISKNVSILLFFKSLSYTVRTIANVFFLFFFPDFLETLILKRNCTDAILEKACESSPYLHTVDISSSLLITDKSITALQTLKYLKNLDVFATSITHEGTDILLQLLPSTMNTLGCNSICKLNRFSQLKSLHTRIFSNYIPLNNFQNLNLKLHFCRNVDVSIIIRECVNLKIFKLHSCSYSLNLQQTIRDCPAGLKRLFQFTLDKSSKFPSYPNIDKLIVQYALNFVENIRHIYIESYAIFDEEFFEIFLHNNKLIYLEEMYLYAIYPNILECDVICQIIKQCPNLSILNTRGYALTGVENIQQKLRSEFPGIKININMDSNE</sequence>
<protein>
    <submittedName>
        <fullName evidence="1">Uncharacterized protein</fullName>
    </submittedName>
</protein>
<dbReference type="EMBL" id="JASPKZ010000045">
    <property type="protein sequence ID" value="KAJ9600799.1"/>
    <property type="molecule type" value="Genomic_DNA"/>
</dbReference>
<dbReference type="AlphaFoldDB" id="A0AAD8AKM3"/>
<gene>
    <name evidence="1" type="ORF">L9F63_001011</name>
</gene>
<accession>A0AAD8AKM3</accession>
<organism evidence="1 2">
    <name type="scientific">Diploptera punctata</name>
    <name type="common">Pacific beetle cockroach</name>
    <dbReference type="NCBI Taxonomy" id="6984"/>
    <lineage>
        <taxon>Eukaryota</taxon>
        <taxon>Metazoa</taxon>
        <taxon>Ecdysozoa</taxon>
        <taxon>Arthropoda</taxon>
        <taxon>Hexapoda</taxon>
        <taxon>Insecta</taxon>
        <taxon>Pterygota</taxon>
        <taxon>Neoptera</taxon>
        <taxon>Polyneoptera</taxon>
        <taxon>Dictyoptera</taxon>
        <taxon>Blattodea</taxon>
        <taxon>Blaberoidea</taxon>
        <taxon>Blaberidae</taxon>
        <taxon>Diplopterinae</taxon>
        <taxon>Diploptera</taxon>
    </lineage>
</organism>
<evidence type="ECO:0000313" key="1">
    <source>
        <dbReference type="EMBL" id="KAJ9600799.1"/>
    </source>
</evidence>
<comment type="caution">
    <text evidence="1">The sequence shown here is derived from an EMBL/GenBank/DDBJ whole genome shotgun (WGS) entry which is preliminary data.</text>
</comment>
<reference evidence="1" key="1">
    <citation type="journal article" date="2023" name="IScience">
        <title>Live-bearing cockroach genome reveals convergent evolutionary mechanisms linked to viviparity in insects and beyond.</title>
        <authorList>
            <person name="Fouks B."/>
            <person name="Harrison M.C."/>
            <person name="Mikhailova A.A."/>
            <person name="Marchal E."/>
            <person name="English S."/>
            <person name="Carruthers M."/>
            <person name="Jennings E.C."/>
            <person name="Chiamaka E.L."/>
            <person name="Frigard R.A."/>
            <person name="Pippel M."/>
            <person name="Attardo G.M."/>
            <person name="Benoit J.B."/>
            <person name="Bornberg-Bauer E."/>
            <person name="Tobe S.S."/>
        </authorList>
    </citation>
    <scope>NUCLEOTIDE SEQUENCE</scope>
    <source>
        <strain evidence="1">Stay&amp;Tobe</strain>
    </source>
</reference>